<evidence type="ECO:0000313" key="4">
    <source>
        <dbReference type="Proteomes" id="UP000322634"/>
    </source>
</evidence>
<proteinExistence type="predicted"/>
<keyword evidence="1" id="KW-0175">Coiled coil</keyword>
<keyword evidence="4" id="KW-1185">Reference proteome</keyword>
<accession>A0A5D0TQM5</accession>
<organism evidence="3 4">
    <name type="scientific">Actinomadura syzygii</name>
    <dbReference type="NCBI Taxonomy" id="1427538"/>
    <lineage>
        <taxon>Bacteria</taxon>
        <taxon>Bacillati</taxon>
        <taxon>Actinomycetota</taxon>
        <taxon>Actinomycetes</taxon>
        <taxon>Streptosporangiales</taxon>
        <taxon>Thermomonosporaceae</taxon>
        <taxon>Actinomadura</taxon>
    </lineage>
</organism>
<comment type="caution">
    <text evidence="3">The sequence shown here is derived from an EMBL/GenBank/DDBJ whole genome shotgun (WGS) entry which is preliminary data.</text>
</comment>
<feature type="coiled-coil region" evidence="1">
    <location>
        <begin position="48"/>
        <end position="75"/>
    </location>
</feature>
<keyword evidence="2" id="KW-0812">Transmembrane</keyword>
<reference evidence="3 4" key="1">
    <citation type="submission" date="2019-08" db="EMBL/GenBank/DDBJ databases">
        <title>Actinomadura sp. nov. CYP1-5 isolated from mountain soil.</title>
        <authorList>
            <person name="Songsumanus A."/>
            <person name="Kuncharoen N."/>
            <person name="Kudo T."/>
            <person name="Yuki M."/>
            <person name="Igarashi Y."/>
            <person name="Tanasupawat S."/>
        </authorList>
    </citation>
    <scope>NUCLEOTIDE SEQUENCE [LARGE SCALE GENOMIC DNA]</scope>
    <source>
        <strain evidence="3 4">GKU157</strain>
    </source>
</reference>
<evidence type="ECO:0000256" key="1">
    <source>
        <dbReference type="SAM" id="Coils"/>
    </source>
</evidence>
<dbReference type="EMBL" id="VSFF01000018">
    <property type="protein sequence ID" value="TYC08114.1"/>
    <property type="molecule type" value="Genomic_DNA"/>
</dbReference>
<gene>
    <name evidence="3" type="ORF">FXF65_40345</name>
</gene>
<dbReference type="OrthoDB" id="3540096at2"/>
<evidence type="ECO:0000256" key="2">
    <source>
        <dbReference type="SAM" id="Phobius"/>
    </source>
</evidence>
<sequence>MDIDWGDAPAWVAIAVSLMFSIAAFVVSIKGLTWQRMAAEAAVTSANADEQALALAQLQHELEQARSERSERLSEPPKVEWRLERRGKQKFVLRNVGTEMATGVTMDRSNLPYIAHEAPSGVAVRVGGSHEFLLAGTMGHPMPNEVWLSWDGQEEPVALPIPGY</sequence>
<keyword evidence="2" id="KW-0472">Membrane</keyword>
<protein>
    <submittedName>
        <fullName evidence="3">Uncharacterized protein</fullName>
    </submittedName>
</protein>
<evidence type="ECO:0000313" key="3">
    <source>
        <dbReference type="EMBL" id="TYC08114.1"/>
    </source>
</evidence>
<dbReference type="AlphaFoldDB" id="A0A5D0TQM5"/>
<dbReference type="Proteomes" id="UP000322634">
    <property type="component" value="Unassembled WGS sequence"/>
</dbReference>
<feature type="transmembrane region" description="Helical" evidence="2">
    <location>
        <begin position="12"/>
        <end position="29"/>
    </location>
</feature>
<keyword evidence="2" id="KW-1133">Transmembrane helix</keyword>
<dbReference type="RefSeq" id="WP_148355746.1">
    <property type="nucleotide sequence ID" value="NZ_JBHSBF010000001.1"/>
</dbReference>
<name>A0A5D0TQM5_9ACTN</name>